<proteinExistence type="predicted"/>
<keyword evidence="1" id="KW-0472">Membrane</keyword>
<dbReference type="AlphaFoldDB" id="X1V8U1"/>
<keyword evidence="1" id="KW-0812">Transmembrane</keyword>
<keyword evidence="1" id="KW-1133">Transmembrane helix</keyword>
<dbReference type="EMBL" id="BARW01016089">
    <property type="protein sequence ID" value="GAJ01735.1"/>
    <property type="molecule type" value="Genomic_DNA"/>
</dbReference>
<comment type="caution">
    <text evidence="2">The sequence shown here is derived from an EMBL/GenBank/DDBJ whole genome shotgun (WGS) entry which is preliminary data.</text>
</comment>
<feature type="transmembrane region" description="Helical" evidence="1">
    <location>
        <begin position="21"/>
        <end position="39"/>
    </location>
</feature>
<reference evidence="2" key="1">
    <citation type="journal article" date="2014" name="Front. Microbiol.">
        <title>High frequency of phylogenetically diverse reductive dehalogenase-homologous genes in deep subseafloor sedimentary metagenomes.</title>
        <authorList>
            <person name="Kawai M."/>
            <person name="Futagami T."/>
            <person name="Toyoda A."/>
            <person name="Takaki Y."/>
            <person name="Nishi S."/>
            <person name="Hori S."/>
            <person name="Arai W."/>
            <person name="Tsubouchi T."/>
            <person name="Morono Y."/>
            <person name="Uchiyama I."/>
            <person name="Ito T."/>
            <person name="Fujiyama A."/>
            <person name="Inagaki F."/>
            <person name="Takami H."/>
        </authorList>
    </citation>
    <scope>NUCLEOTIDE SEQUENCE</scope>
    <source>
        <strain evidence="2">Expedition CK06-06</strain>
    </source>
</reference>
<protein>
    <submittedName>
        <fullName evidence="2">Uncharacterized protein</fullName>
    </submittedName>
</protein>
<feature type="non-terminal residue" evidence="2">
    <location>
        <position position="42"/>
    </location>
</feature>
<organism evidence="2">
    <name type="scientific">marine sediment metagenome</name>
    <dbReference type="NCBI Taxonomy" id="412755"/>
    <lineage>
        <taxon>unclassified sequences</taxon>
        <taxon>metagenomes</taxon>
        <taxon>ecological metagenomes</taxon>
    </lineage>
</organism>
<evidence type="ECO:0000256" key="1">
    <source>
        <dbReference type="SAM" id="Phobius"/>
    </source>
</evidence>
<name>X1V8U1_9ZZZZ</name>
<gene>
    <name evidence="2" type="ORF">S12H4_28095</name>
</gene>
<sequence>MYIAFLYQTETKQRKVILDTHALSIASYSVYWTLVSYIGPLE</sequence>
<evidence type="ECO:0000313" key="2">
    <source>
        <dbReference type="EMBL" id="GAJ01735.1"/>
    </source>
</evidence>
<accession>X1V8U1</accession>